<name>W9RPR5_9ROSA</name>
<gene>
    <name evidence="1" type="ORF">L484_027036</name>
</gene>
<dbReference type="Proteomes" id="UP000030645">
    <property type="component" value="Unassembled WGS sequence"/>
</dbReference>
<reference evidence="2" key="1">
    <citation type="submission" date="2013-01" db="EMBL/GenBank/DDBJ databases">
        <title>Draft Genome Sequence of a Mulberry Tree, Morus notabilis C.K. Schneid.</title>
        <authorList>
            <person name="He N."/>
            <person name="Zhao S."/>
        </authorList>
    </citation>
    <scope>NUCLEOTIDE SEQUENCE</scope>
</reference>
<evidence type="ECO:0000313" key="2">
    <source>
        <dbReference type="Proteomes" id="UP000030645"/>
    </source>
</evidence>
<dbReference type="AlphaFoldDB" id="W9RPR5"/>
<keyword evidence="2" id="KW-1185">Reference proteome</keyword>
<sequence length="74" mass="8435">MAIIIIDKIALRGLQFENKLKLRTGPVGMRNDARKKISFVTSITLTWTWTFAISCRRLRMTEPDSVVDSHTALT</sequence>
<organism evidence="1 2">
    <name type="scientific">Morus notabilis</name>
    <dbReference type="NCBI Taxonomy" id="981085"/>
    <lineage>
        <taxon>Eukaryota</taxon>
        <taxon>Viridiplantae</taxon>
        <taxon>Streptophyta</taxon>
        <taxon>Embryophyta</taxon>
        <taxon>Tracheophyta</taxon>
        <taxon>Spermatophyta</taxon>
        <taxon>Magnoliopsida</taxon>
        <taxon>eudicotyledons</taxon>
        <taxon>Gunneridae</taxon>
        <taxon>Pentapetalae</taxon>
        <taxon>rosids</taxon>
        <taxon>fabids</taxon>
        <taxon>Rosales</taxon>
        <taxon>Moraceae</taxon>
        <taxon>Moreae</taxon>
        <taxon>Morus</taxon>
    </lineage>
</organism>
<proteinExistence type="predicted"/>
<dbReference type="EMBL" id="KE344491">
    <property type="protein sequence ID" value="EXB63692.1"/>
    <property type="molecule type" value="Genomic_DNA"/>
</dbReference>
<accession>W9RPR5</accession>
<evidence type="ECO:0000313" key="1">
    <source>
        <dbReference type="EMBL" id="EXB63692.1"/>
    </source>
</evidence>
<protein>
    <submittedName>
        <fullName evidence="1">Uncharacterized protein</fullName>
    </submittedName>
</protein>